<dbReference type="OrthoDB" id="5986644at2"/>
<evidence type="ECO:0000313" key="3">
    <source>
        <dbReference type="Proteomes" id="UP000187251"/>
    </source>
</evidence>
<feature type="signal peptide" evidence="1">
    <location>
        <begin position="1"/>
        <end position="27"/>
    </location>
</feature>
<name>A0A1R1JKH0_ALCXX</name>
<reference evidence="2 3" key="1">
    <citation type="submission" date="2016-09" db="EMBL/GenBank/DDBJ databases">
        <title>Phylogenomics of Achromobacter.</title>
        <authorList>
            <person name="Jeukens J."/>
            <person name="Freschi L."/>
            <person name="Vincent A.T."/>
            <person name="Emond-Rheault J.-G."/>
            <person name="Kukavica-Ibrulj I."/>
            <person name="Charette S.J."/>
            <person name="Levesque R.C."/>
        </authorList>
    </citation>
    <scope>NUCLEOTIDE SEQUENCE [LARGE SCALE GENOMIC DNA]</scope>
    <source>
        <strain evidence="2 3">AUS488</strain>
    </source>
</reference>
<organism evidence="2 3">
    <name type="scientific">Alcaligenes xylosoxydans xylosoxydans</name>
    <name type="common">Achromobacter xylosoxidans</name>
    <dbReference type="NCBI Taxonomy" id="85698"/>
    <lineage>
        <taxon>Bacteria</taxon>
        <taxon>Pseudomonadati</taxon>
        <taxon>Pseudomonadota</taxon>
        <taxon>Betaproteobacteria</taxon>
        <taxon>Burkholderiales</taxon>
        <taxon>Alcaligenaceae</taxon>
        <taxon>Achromobacter</taxon>
    </lineage>
</organism>
<evidence type="ECO:0000256" key="1">
    <source>
        <dbReference type="SAM" id="SignalP"/>
    </source>
</evidence>
<dbReference type="EMBL" id="MJMN01000064">
    <property type="protein sequence ID" value="OMG76184.1"/>
    <property type="molecule type" value="Genomic_DNA"/>
</dbReference>
<proteinExistence type="predicted"/>
<sequence length="158" mass="15229">MHPIPLSRLGVRLLGLTLLMGANMAHAQSVGSQGGSQKVSLGTVSILASPAASASGSADGDASLGALVAVTGSSFVVTGVAQLSADTTELILESASGAAKVSVHVAASAVRGLGISTGTAVQAVAASTGTVLVAAGKVLAFIPNTVGEALLHHERVPG</sequence>
<dbReference type="Proteomes" id="UP000187251">
    <property type="component" value="Unassembled WGS sequence"/>
</dbReference>
<keyword evidence="1" id="KW-0732">Signal</keyword>
<accession>A0A1R1JKH0</accession>
<gene>
    <name evidence="2" type="ORF">BIZ92_18040</name>
</gene>
<evidence type="ECO:0008006" key="4">
    <source>
        <dbReference type="Google" id="ProtNLM"/>
    </source>
</evidence>
<feature type="chain" id="PRO_5012729186" description="DUF5666 domain-containing protein" evidence="1">
    <location>
        <begin position="28"/>
        <end position="158"/>
    </location>
</feature>
<dbReference type="AlphaFoldDB" id="A0A1R1JKH0"/>
<dbReference type="RefSeq" id="WP_076416235.1">
    <property type="nucleotide sequence ID" value="NZ_AP028040.1"/>
</dbReference>
<protein>
    <recommendedName>
        <fullName evidence="4">DUF5666 domain-containing protein</fullName>
    </recommendedName>
</protein>
<evidence type="ECO:0000313" key="2">
    <source>
        <dbReference type="EMBL" id="OMG76184.1"/>
    </source>
</evidence>
<comment type="caution">
    <text evidence="2">The sequence shown here is derived from an EMBL/GenBank/DDBJ whole genome shotgun (WGS) entry which is preliminary data.</text>
</comment>